<protein>
    <recommendedName>
        <fullName evidence="4">DUF1269 domain-containing protein</fullName>
    </recommendedName>
</protein>
<evidence type="ECO:0000256" key="1">
    <source>
        <dbReference type="SAM" id="Phobius"/>
    </source>
</evidence>
<gene>
    <name evidence="2" type="ORF">CN311_20790</name>
</gene>
<comment type="caution">
    <text evidence="2">The sequence shown here is derived from an EMBL/GenBank/DDBJ whole genome shotgun (WGS) entry which is preliminary data.</text>
</comment>
<keyword evidence="1" id="KW-0472">Membrane</keyword>
<dbReference type="Proteomes" id="UP000219182">
    <property type="component" value="Unassembled WGS sequence"/>
</dbReference>
<accession>A0A2A6FBV8</accession>
<evidence type="ECO:0008006" key="4">
    <source>
        <dbReference type="Google" id="ProtNLM"/>
    </source>
</evidence>
<dbReference type="RefSeq" id="WP_097575586.1">
    <property type="nucleotide sequence ID" value="NZ_NWQG01000143.1"/>
</dbReference>
<keyword evidence="1" id="KW-1133">Transmembrane helix</keyword>
<proteinExistence type="predicted"/>
<evidence type="ECO:0000313" key="3">
    <source>
        <dbReference type="Proteomes" id="UP000219182"/>
    </source>
</evidence>
<evidence type="ECO:0000313" key="2">
    <source>
        <dbReference type="EMBL" id="PDQ19215.1"/>
    </source>
</evidence>
<dbReference type="InterPro" id="IPR009200">
    <property type="entry name" value="DUF1269_membrane"/>
</dbReference>
<name>A0A2A6FBV8_9HYPH</name>
<sequence length="174" mass="18177">MSDLIAIVYPTEAKAEEVRKRLFELQKEYLIELSDAVIAVKQESGDVKLNQLFNPTAAGAVSGSFWGLLVGMIFLMPVVGAAVGAASGALGGALSDFGINDKFMKDLGSSLQPGNAALFVLVRKMTADKVLEDLKGSGGTVLKTSLDHTKEQALREALAATQSQPVSAPDAPAA</sequence>
<dbReference type="Pfam" id="PF06897">
    <property type="entry name" value="DUF1269"/>
    <property type="match status" value="1"/>
</dbReference>
<dbReference type="AlphaFoldDB" id="A0A2A6FBV8"/>
<dbReference type="EMBL" id="NWQG01000143">
    <property type="protein sequence ID" value="PDQ19215.1"/>
    <property type="molecule type" value="Genomic_DNA"/>
</dbReference>
<keyword evidence="3" id="KW-1185">Reference proteome</keyword>
<organism evidence="2 3">
    <name type="scientific">Mesorhizobium sanjuanii</name>
    <dbReference type="NCBI Taxonomy" id="2037900"/>
    <lineage>
        <taxon>Bacteria</taxon>
        <taxon>Pseudomonadati</taxon>
        <taxon>Pseudomonadota</taxon>
        <taxon>Alphaproteobacteria</taxon>
        <taxon>Hyphomicrobiales</taxon>
        <taxon>Phyllobacteriaceae</taxon>
        <taxon>Mesorhizobium</taxon>
    </lineage>
</organism>
<keyword evidence="1" id="KW-0812">Transmembrane</keyword>
<reference evidence="2 3" key="1">
    <citation type="submission" date="2017-09" db="EMBL/GenBank/DDBJ databases">
        <title>Mesorhizobum sanjuanii sp. nov. isolated from nodules of Lotus tenuis in saline-alkaline lowlands of Flooding Pampa.</title>
        <authorList>
            <person name="Sannazzaro A.I."/>
            <person name="Torres Tejerizo G.A."/>
            <person name="Fontana F."/>
            <person name="Cumpa Velazquez L.M."/>
            <person name="Hansen L."/>
            <person name="Pistorio M."/>
            <person name="Estrella M.J."/>
        </authorList>
    </citation>
    <scope>NUCLEOTIDE SEQUENCE [LARGE SCALE GENOMIC DNA]</scope>
    <source>
        <strain evidence="2 3">BSA136</strain>
    </source>
</reference>
<feature type="transmembrane region" description="Helical" evidence="1">
    <location>
        <begin position="65"/>
        <end position="94"/>
    </location>
</feature>